<reference evidence="1 2" key="1">
    <citation type="submission" date="2018-06" db="EMBL/GenBank/DDBJ databases">
        <title>Comparative genomics reveals the genomic features of Rhizophagus irregularis, R. cerebriforme, R. diaphanum and Gigaspora rosea, and their symbiotic lifestyle signature.</title>
        <authorList>
            <person name="Morin E."/>
            <person name="San Clemente H."/>
            <person name="Chen E.C.H."/>
            <person name="De La Providencia I."/>
            <person name="Hainaut M."/>
            <person name="Kuo A."/>
            <person name="Kohler A."/>
            <person name="Murat C."/>
            <person name="Tang N."/>
            <person name="Roy S."/>
            <person name="Loubradou J."/>
            <person name="Henrissat B."/>
            <person name="Grigoriev I.V."/>
            <person name="Corradi N."/>
            <person name="Roux C."/>
            <person name="Martin F.M."/>
        </authorList>
    </citation>
    <scope>NUCLEOTIDE SEQUENCE [LARGE SCALE GENOMIC DNA]</scope>
    <source>
        <strain evidence="1 2">DAOM 194757</strain>
    </source>
</reference>
<keyword evidence="2" id="KW-1185">Reference proteome</keyword>
<protein>
    <submittedName>
        <fullName evidence="1">Uncharacterized protein</fullName>
    </submittedName>
</protein>
<accession>A0A397UZK7</accession>
<dbReference type="EMBL" id="QKWP01000734">
    <property type="protein sequence ID" value="RIB15575.1"/>
    <property type="molecule type" value="Genomic_DNA"/>
</dbReference>
<dbReference type="AlphaFoldDB" id="A0A397UZK7"/>
<dbReference type="Proteomes" id="UP000266673">
    <property type="component" value="Unassembled WGS sequence"/>
</dbReference>
<comment type="caution">
    <text evidence="1">The sequence shown here is derived from an EMBL/GenBank/DDBJ whole genome shotgun (WGS) entry which is preliminary data.</text>
</comment>
<dbReference type="OrthoDB" id="2314780at2759"/>
<sequence length="223" mass="25317">MTSNTNNKTDQSETCAPLYEVLLYKKKDIIAVQEKLGINSNTLKQIKHEPDGKTLADSYELLLKLVGNLIPIQMKLGIDINPILEAELRRNKASSDKPIRLFDLLLCLEDDIATIQEELDIVGYTNQEIAEEADKNARVYLRKFEEFHGPLENVPSVLIQKFIDSGVKKIWFTGEGLPLFPNVSLQQLHEIFVKKSASDNQCPCLESKVEQGKLSQIYIHYSK</sequence>
<proteinExistence type="predicted"/>
<name>A0A397UZK7_9GLOM</name>
<evidence type="ECO:0000313" key="2">
    <source>
        <dbReference type="Proteomes" id="UP000266673"/>
    </source>
</evidence>
<evidence type="ECO:0000313" key="1">
    <source>
        <dbReference type="EMBL" id="RIB15575.1"/>
    </source>
</evidence>
<organism evidence="1 2">
    <name type="scientific">Gigaspora rosea</name>
    <dbReference type="NCBI Taxonomy" id="44941"/>
    <lineage>
        <taxon>Eukaryota</taxon>
        <taxon>Fungi</taxon>
        <taxon>Fungi incertae sedis</taxon>
        <taxon>Mucoromycota</taxon>
        <taxon>Glomeromycotina</taxon>
        <taxon>Glomeromycetes</taxon>
        <taxon>Diversisporales</taxon>
        <taxon>Gigasporaceae</taxon>
        <taxon>Gigaspora</taxon>
    </lineage>
</organism>
<dbReference type="STRING" id="44941.A0A397UZK7"/>
<gene>
    <name evidence="1" type="ORF">C2G38_2143498</name>
</gene>